<accession>A0A6H9T5V7</accession>
<keyword evidence="1" id="KW-1133">Transmembrane helix</keyword>
<keyword evidence="1" id="KW-0472">Membrane</keyword>
<gene>
    <name evidence="3" type="ORF">BLA24064_00137</name>
    <name evidence="2" type="ORF">F7R21_02870</name>
</gene>
<feature type="transmembrane region" description="Helical" evidence="1">
    <location>
        <begin position="21"/>
        <end position="41"/>
    </location>
</feature>
<organism evidence="2 4">
    <name type="scientific">Burkholderia latens</name>
    <dbReference type="NCBI Taxonomy" id="488446"/>
    <lineage>
        <taxon>Bacteria</taxon>
        <taxon>Pseudomonadati</taxon>
        <taxon>Pseudomonadota</taxon>
        <taxon>Betaproteobacteria</taxon>
        <taxon>Burkholderiales</taxon>
        <taxon>Burkholderiaceae</taxon>
        <taxon>Burkholderia</taxon>
        <taxon>Burkholderia cepacia complex</taxon>
    </lineage>
</organism>
<protein>
    <submittedName>
        <fullName evidence="2">Uncharacterized protein</fullName>
    </submittedName>
</protein>
<sequence>MSENNIRKARELAAVPWHRSPIIRSAALLVGMFVLLKLLGFKFVSRFLVGAILATMLFTILREWIPMLRPFRTWLIRRTVRVMRNLRPIAKLPPDVTVAYGLVAMMLLLSGMLWILLDAMWIGRFSIPVFLLLAYAAARHVYHVLRLIARWTWSKMLGKGAYLAVASAALWLAHSDAERLVLALTHETAEHFSSFIGLASSAFFVLYLVQGAGIALVVFLVFQFVFLIGSMLIQATANHARITSKGGVERMIVIWKRLRFGLKRWEVDRTERLRQVIGMLAPMGLVFWAVPLAMGPAVLIRSIETQTLFSHVLVTMTYSAAGTCHGENRAGLFTRIGDDRVSEALKNGDRYVFRTVSCKSK</sequence>
<evidence type="ECO:0000313" key="3">
    <source>
        <dbReference type="EMBL" id="VWB07077.1"/>
    </source>
</evidence>
<evidence type="ECO:0000313" key="4">
    <source>
        <dbReference type="Proteomes" id="UP000430232"/>
    </source>
</evidence>
<feature type="transmembrane region" description="Helical" evidence="1">
    <location>
        <begin position="97"/>
        <end position="117"/>
    </location>
</feature>
<dbReference type="AlphaFoldDB" id="A0A6H9T5V7"/>
<name>A0A6H9T5V7_9BURK</name>
<dbReference type="GeneID" id="99787406"/>
<feature type="transmembrane region" description="Helical" evidence="1">
    <location>
        <begin position="129"/>
        <end position="149"/>
    </location>
</feature>
<dbReference type="RefSeq" id="WP_151062766.1">
    <property type="nucleotide sequence ID" value="NZ_CABVPL010000001.1"/>
</dbReference>
<evidence type="ECO:0000313" key="5">
    <source>
        <dbReference type="Proteomes" id="UP000494222"/>
    </source>
</evidence>
<feature type="transmembrane region" description="Helical" evidence="1">
    <location>
        <begin position="216"/>
        <end position="237"/>
    </location>
</feature>
<dbReference type="EMBL" id="VZOJ01000003">
    <property type="protein sequence ID" value="KAB0644379.1"/>
    <property type="molecule type" value="Genomic_DNA"/>
</dbReference>
<dbReference type="Proteomes" id="UP000430232">
    <property type="component" value="Unassembled WGS sequence"/>
</dbReference>
<reference evidence="3 5" key="2">
    <citation type="submission" date="2019-09" db="EMBL/GenBank/DDBJ databases">
        <authorList>
            <person name="Depoorter E."/>
        </authorList>
    </citation>
    <scope>NUCLEOTIDE SEQUENCE [LARGE SCALE GENOMIC DNA]</scope>
    <source>
        <strain evidence="3">LMG 24064</strain>
    </source>
</reference>
<evidence type="ECO:0000256" key="1">
    <source>
        <dbReference type="SAM" id="Phobius"/>
    </source>
</evidence>
<dbReference type="Proteomes" id="UP000494222">
    <property type="component" value="Unassembled WGS sequence"/>
</dbReference>
<feature type="transmembrane region" description="Helical" evidence="1">
    <location>
        <begin position="156"/>
        <end position="172"/>
    </location>
</feature>
<keyword evidence="4" id="KW-1185">Reference proteome</keyword>
<keyword evidence="1" id="KW-0812">Transmembrane</keyword>
<feature type="transmembrane region" description="Helical" evidence="1">
    <location>
        <begin position="276"/>
        <end position="300"/>
    </location>
</feature>
<feature type="transmembrane region" description="Helical" evidence="1">
    <location>
        <begin position="47"/>
        <end position="65"/>
    </location>
</feature>
<evidence type="ECO:0000313" key="2">
    <source>
        <dbReference type="EMBL" id="KAB0644379.1"/>
    </source>
</evidence>
<reference evidence="2 4" key="1">
    <citation type="submission" date="2019-09" db="EMBL/GenBank/DDBJ databases">
        <title>Draft genome sequences of 48 bacterial type strains from the CCUG.</title>
        <authorList>
            <person name="Tunovic T."/>
            <person name="Pineiro-Iglesias B."/>
            <person name="Unosson C."/>
            <person name="Inganas E."/>
            <person name="Ohlen M."/>
            <person name="Cardew S."/>
            <person name="Jensie-Markopoulos S."/>
            <person name="Salva-Serra F."/>
            <person name="Jaen-Luchoro D."/>
            <person name="Karlsson R."/>
            <person name="Svensson-Stadler L."/>
            <person name="Chun J."/>
            <person name="Moore E."/>
        </authorList>
    </citation>
    <scope>NUCLEOTIDE SEQUENCE [LARGE SCALE GENOMIC DNA]</scope>
    <source>
        <strain evidence="2 4">CCUG 54555</strain>
    </source>
</reference>
<proteinExistence type="predicted"/>
<dbReference type="OrthoDB" id="9016698at2"/>
<dbReference type="EMBL" id="CABVPL010000001">
    <property type="protein sequence ID" value="VWB07077.1"/>
    <property type="molecule type" value="Genomic_DNA"/>
</dbReference>